<keyword evidence="4" id="KW-0411">Iron-sulfur</keyword>
<evidence type="ECO:0000313" key="6">
    <source>
        <dbReference type="EMBL" id="GAA0907689.1"/>
    </source>
</evidence>
<keyword evidence="2" id="KW-0479">Metal-binding</keyword>
<evidence type="ECO:0000256" key="3">
    <source>
        <dbReference type="ARBA" id="ARBA00023004"/>
    </source>
</evidence>
<evidence type="ECO:0000256" key="1">
    <source>
        <dbReference type="ARBA" id="ARBA00022714"/>
    </source>
</evidence>
<dbReference type="InterPro" id="IPR017941">
    <property type="entry name" value="Rieske_2Fe-2S"/>
</dbReference>
<dbReference type="PANTHER" id="PTHR21496:SF23">
    <property type="entry name" value="3-PHENYLPROPIONATE_CINNAMIC ACID DIOXYGENASE FERREDOXIN SUBUNIT"/>
    <property type="match status" value="1"/>
</dbReference>
<evidence type="ECO:0000256" key="2">
    <source>
        <dbReference type="ARBA" id="ARBA00022723"/>
    </source>
</evidence>
<dbReference type="Pfam" id="PF00355">
    <property type="entry name" value="Rieske"/>
    <property type="match status" value="1"/>
</dbReference>
<proteinExistence type="predicted"/>
<gene>
    <name evidence="6" type="ORF">GCM10009559_76570</name>
</gene>
<evidence type="ECO:0000313" key="7">
    <source>
        <dbReference type="Proteomes" id="UP001499967"/>
    </source>
</evidence>
<dbReference type="RefSeq" id="WP_343946762.1">
    <property type="nucleotide sequence ID" value="NZ_BAAAHP010000312.1"/>
</dbReference>
<keyword evidence="3" id="KW-0408">Iron</keyword>
<feature type="domain" description="Rieske" evidence="5">
    <location>
        <begin position="3"/>
        <end position="109"/>
    </location>
</feature>
<dbReference type="InterPro" id="IPR036922">
    <property type="entry name" value="Rieske_2Fe-2S_sf"/>
</dbReference>
<dbReference type="PROSITE" id="PS51296">
    <property type="entry name" value="RIESKE"/>
    <property type="match status" value="1"/>
</dbReference>
<dbReference type="PANTHER" id="PTHR21496">
    <property type="entry name" value="FERREDOXIN-RELATED"/>
    <property type="match status" value="1"/>
</dbReference>
<keyword evidence="7" id="KW-1185">Reference proteome</keyword>
<accession>A0ABP3YZ10</accession>
<evidence type="ECO:0000256" key="4">
    <source>
        <dbReference type="ARBA" id="ARBA00023014"/>
    </source>
</evidence>
<comment type="caution">
    <text evidence="6">The sequence shown here is derived from an EMBL/GenBank/DDBJ whole genome shotgun (WGS) entry which is preliminary data.</text>
</comment>
<evidence type="ECO:0000259" key="5">
    <source>
        <dbReference type="PROSITE" id="PS51296"/>
    </source>
</evidence>
<dbReference type="SUPFAM" id="SSF50022">
    <property type="entry name" value="ISP domain"/>
    <property type="match status" value="1"/>
</dbReference>
<name>A0ABP3YZ10_9PSEU</name>
<sequence length="148" mass="16278">MTGHVVGTTDEIGPGQRKIVEIDGRSIGVFNVGGRYYALRNQCPHAGARLCDGVLTGLVTSGSPGEYTYLRSGEILRCPWHGWEFDLTTGRSWFDPARTRVRAYEATVEPADGDRADGDLADAGYAPGPYRAERYDVEVRRSYVVVHV</sequence>
<protein>
    <recommendedName>
        <fullName evidence="5">Rieske domain-containing protein</fullName>
    </recommendedName>
</protein>
<organism evidence="6 7">
    <name type="scientific">Pseudonocardia zijingensis</name>
    <dbReference type="NCBI Taxonomy" id="153376"/>
    <lineage>
        <taxon>Bacteria</taxon>
        <taxon>Bacillati</taxon>
        <taxon>Actinomycetota</taxon>
        <taxon>Actinomycetes</taxon>
        <taxon>Pseudonocardiales</taxon>
        <taxon>Pseudonocardiaceae</taxon>
        <taxon>Pseudonocardia</taxon>
    </lineage>
</organism>
<keyword evidence="1" id="KW-0001">2Fe-2S</keyword>
<reference evidence="7" key="1">
    <citation type="journal article" date="2019" name="Int. J. Syst. Evol. Microbiol.">
        <title>The Global Catalogue of Microorganisms (GCM) 10K type strain sequencing project: providing services to taxonomists for standard genome sequencing and annotation.</title>
        <authorList>
            <consortium name="The Broad Institute Genomics Platform"/>
            <consortium name="The Broad Institute Genome Sequencing Center for Infectious Disease"/>
            <person name="Wu L."/>
            <person name="Ma J."/>
        </authorList>
    </citation>
    <scope>NUCLEOTIDE SEQUENCE [LARGE SCALE GENOMIC DNA]</scope>
    <source>
        <strain evidence="7">JCM 11117</strain>
    </source>
</reference>
<dbReference type="Proteomes" id="UP001499967">
    <property type="component" value="Unassembled WGS sequence"/>
</dbReference>
<dbReference type="EMBL" id="BAAAHP010000312">
    <property type="protein sequence ID" value="GAA0907689.1"/>
    <property type="molecule type" value="Genomic_DNA"/>
</dbReference>
<dbReference type="CDD" id="cd03467">
    <property type="entry name" value="Rieske"/>
    <property type="match status" value="1"/>
</dbReference>
<dbReference type="Gene3D" id="2.102.10.10">
    <property type="entry name" value="Rieske [2Fe-2S] iron-sulphur domain"/>
    <property type="match status" value="1"/>
</dbReference>